<dbReference type="Proteomes" id="UP000323917">
    <property type="component" value="Chromosome"/>
</dbReference>
<dbReference type="PANTHER" id="PTHR21299:SF1">
    <property type="entry name" value="PANTOATE--BETA-ALANINE LIGASE"/>
    <property type="match status" value="1"/>
</dbReference>
<dbReference type="AlphaFoldDB" id="A0A5B9QGB9"/>
<feature type="binding site" evidence="8">
    <location>
        <position position="68"/>
    </location>
    <ligand>
        <name>(R)-pantoate</name>
        <dbReference type="ChEBI" id="CHEBI:15980"/>
    </ligand>
</feature>
<evidence type="ECO:0000256" key="5">
    <source>
        <dbReference type="ARBA" id="ARBA00022741"/>
    </source>
</evidence>
<feature type="binding site" evidence="8">
    <location>
        <begin position="191"/>
        <end position="194"/>
    </location>
    <ligand>
        <name>ATP</name>
        <dbReference type="ChEBI" id="CHEBI:30616"/>
    </ligand>
</feature>
<dbReference type="GO" id="GO:0005524">
    <property type="term" value="F:ATP binding"/>
    <property type="evidence" value="ECO:0007669"/>
    <property type="project" value="UniProtKB-KW"/>
</dbReference>
<comment type="catalytic activity">
    <reaction evidence="7 8">
        <text>(R)-pantoate + beta-alanine + ATP = (R)-pantothenate + AMP + diphosphate + H(+)</text>
        <dbReference type="Rhea" id="RHEA:10912"/>
        <dbReference type="ChEBI" id="CHEBI:15378"/>
        <dbReference type="ChEBI" id="CHEBI:15980"/>
        <dbReference type="ChEBI" id="CHEBI:29032"/>
        <dbReference type="ChEBI" id="CHEBI:30616"/>
        <dbReference type="ChEBI" id="CHEBI:33019"/>
        <dbReference type="ChEBI" id="CHEBI:57966"/>
        <dbReference type="ChEBI" id="CHEBI:456215"/>
        <dbReference type="EC" id="6.3.2.1"/>
    </reaction>
</comment>
<dbReference type="Gene3D" id="3.30.1300.10">
    <property type="entry name" value="Pantoate-beta-alanine ligase, C-terminal domain"/>
    <property type="match status" value="1"/>
</dbReference>
<dbReference type="RefSeq" id="WP_148072100.1">
    <property type="nucleotide sequence ID" value="NZ_CP042913.1"/>
</dbReference>
<evidence type="ECO:0000256" key="8">
    <source>
        <dbReference type="HAMAP-Rule" id="MF_00158"/>
    </source>
</evidence>
<evidence type="ECO:0000313" key="9">
    <source>
        <dbReference type="EMBL" id="QEG33313.1"/>
    </source>
</evidence>
<comment type="similarity">
    <text evidence="2 8">Belongs to the pantothenate synthetase family.</text>
</comment>
<dbReference type="EC" id="6.3.2.1" evidence="8"/>
<evidence type="ECO:0000256" key="6">
    <source>
        <dbReference type="ARBA" id="ARBA00022840"/>
    </source>
</evidence>
<feature type="binding site" evidence="8">
    <location>
        <begin position="154"/>
        <end position="157"/>
    </location>
    <ligand>
        <name>ATP</name>
        <dbReference type="ChEBI" id="CHEBI:30616"/>
    </ligand>
</feature>
<comment type="pathway">
    <text evidence="1 8">Cofactor biosynthesis; (R)-pantothenate biosynthesis; (R)-pantothenate from (R)-pantoate and beta-alanine: step 1/1.</text>
</comment>
<feature type="binding site" evidence="8">
    <location>
        <begin position="37"/>
        <end position="44"/>
    </location>
    <ligand>
        <name>ATP</name>
        <dbReference type="ChEBI" id="CHEBI:30616"/>
    </ligand>
</feature>
<keyword evidence="4 8" id="KW-0566">Pantothenate biosynthesis</keyword>
<dbReference type="KEGG" id="bgok:Pr1d_05740"/>
<dbReference type="InterPro" id="IPR014729">
    <property type="entry name" value="Rossmann-like_a/b/a_fold"/>
</dbReference>
<accession>A0A5B9QGB9</accession>
<dbReference type="PANTHER" id="PTHR21299">
    <property type="entry name" value="CYTIDYLATE KINASE/PANTOATE-BETA-ALANINE LIGASE"/>
    <property type="match status" value="1"/>
</dbReference>
<dbReference type="GO" id="GO:0015940">
    <property type="term" value="P:pantothenate biosynthetic process"/>
    <property type="evidence" value="ECO:0007669"/>
    <property type="project" value="UniProtKB-UniRule"/>
</dbReference>
<feature type="binding site" evidence="8">
    <location>
        <position position="183"/>
    </location>
    <ligand>
        <name>ATP</name>
        <dbReference type="ChEBI" id="CHEBI:30616"/>
    </ligand>
</feature>
<evidence type="ECO:0000256" key="1">
    <source>
        <dbReference type="ARBA" id="ARBA00004990"/>
    </source>
</evidence>
<feature type="binding site" evidence="8">
    <location>
        <position position="68"/>
    </location>
    <ligand>
        <name>beta-alanine</name>
        <dbReference type="ChEBI" id="CHEBI:57966"/>
    </ligand>
</feature>
<dbReference type="GO" id="GO:0005829">
    <property type="term" value="C:cytosol"/>
    <property type="evidence" value="ECO:0007669"/>
    <property type="project" value="TreeGrafter"/>
</dbReference>
<proteinExistence type="inferred from homology"/>
<comment type="subunit">
    <text evidence="8">Homodimer.</text>
</comment>
<evidence type="ECO:0000256" key="3">
    <source>
        <dbReference type="ARBA" id="ARBA00022598"/>
    </source>
</evidence>
<comment type="function">
    <text evidence="8">Catalyzes the condensation of pantoate with beta-alanine in an ATP-dependent reaction via a pantoyl-adenylate intermediate.</text>
</comment>
<gene>
    <name evidence="8 9" type="primary">panC</name>
    <name evidence="9" type="ORF">Pr1d_05740</name>
</gene>
<reference evidence="9 10" key="1">
    <citation type="submission" date="2019-08" db="EMBL/GenBank/DDBJ databases">
        <title>Deep-cultivation of Planctomycetes and their phenomic and genomic characterization uncovers novel biology.</title>
        <authorList>
            <person name="Wiegand S."/>
            <person name="Jogler M."/>
            <person name="Boedeker C."/>
            <person name="Pinto D."/>
            <person name="Vollmers J."/>
            <person name="Rivas-Marin E."/>
            <person name="Kohn T."/>
            <person name="Peeters S.H."/>
            <person name="Heuer A."/>
            <person name="Rast P."/>
            <person name="Oberbeckmann S."/>
            <person name="Bunk B."/>
            <person name="Jeske O."/>
            <person name="Meyerdierks A."/>
            <person name="Storesund J.E."/>
            <person name="Kallscheuer N."/>
            <person name="Luecker S."/>
            <person name="Lage O.M."/>
            <person name="Pohl T."/>
            <person name="Merkel B.J."/>
            <person name="Hornburger P."/>
            <person name="Mueller R.-W."/>
            <person name="Bruemmer F."/>
            <person name="Labrenz M."/>
            <person name="Spormann A.M."/>
            <person name="Op den Camp H."/>
            <person name="Overmann J."/>
            <person name="Amann R."/>
            <person name="Jetten M.S.M."/>
            <person name="Mascher T."/>
            <person name="Medema M.H."/>
            <person name="Devos D.P."/>
            <person name="Kaster A.-K."/>
            <person name="Ovreas L."/>
            <person name="Rohde M."/>
            <person name="Galperin M.Y."/>
            <person name="Jogler C."/>
        </authorList>
    </citation>
    <scope>NUCLEOTIDE SEQUENCE [LARGE SCALE GENOMIC DNA]</scope>
    <source>
        <strain evidence="9 10">Pr1d</strain>
    </source>
</reference>
<dbReference type="HAMAP" id="MF_00158">
    <property type="entry name" value="PanC"/>
    <property type="match status" value="1"/>
</dbReference>
<keyword evidence="10" id="KW-1185">Reference proteome</keyword>
<dbReference type="InterPro" id="IPR003721">
    <property type="entry name" value="Pantoate_ligase"/>
</dbReference>
<keyword evidence="3 8" id="KW-0436">Ligase</keyword>
<dbReference type="Gene3D" id="3.40.50.620">
    <property type="entry name" value="HUPs"/>
    <property type="match status" value="1"/>
</dbReference>
<dbReference type="SUPFAM" id="SSF52374">
    <property type="entry name" value="Nucleotidylyl transferase"/>
    <property type="match status" value="1"/>
</dbReference>
<dbReference type="Pfam" id="PF02569">
    <property type="entry name" value="Pantoate_ligase"/>
    <property type="match status" value="1"/>
</dbReference>
<protein>
    <recommendedName>
        <fullName evidence="8">Pantothenate synthetase</fullName>
        <shortName evidence="8">PS</shortName>
        <ecNumber evidence="8">6.3.2.1</ecNumber>
    </recommendedName>
    <alternativeName>
        <fullName evidence="8">Pantoate--beta-alanine ligase</fullName>
    </alternativeName>
    <alternativeName>
        <fullName evidence="8">Pantoate-activating enzyme</fullName>
    </alternativeName>
</protein>
<dbReference type="OrthoDB" id="9773087at2"/>
<evidence type="ECO:0000256" key="2">
    <source>
        <dbReference type="ARBA" id="ARBA00009256"/>
    </source>
</evidence>
<dbReference type="FunFam" id="3.40.50.620:FF:000013">
    <property type="entry name" value="Pantothenate synthetase"/>
    <property type="match status" value="1"/>
</dbReference>
<dbReference type="FunFam" id="3.30.1300.10:FF:000001">
    <property type="entry name" value="Pantothenate synthetase"/>
    <property type="match status" value="1"/>
</dbReference>
<feature type="binding site" evidence="8">
    <location>
        <position position="160"/>
    </location>
    <ligand>
        <name>(R)-pantoate</name>
        <dbReference type="ChEBI" id="CHEBI:15980"/>
    </ligand>
</feature>
<comment type="miscellaneous">
    <text evidence="8">The reaction proceeds by a bi uni uni bi ping pong mechanism.</text>
</comment>
<evidence type="ECO:0000256" key="4">
    <source>
        <dbReference type="ARBA" id="ARBA00022655"/>
    </source>
</evidence>
<comment type="subcellular location">
    <subcellularLocation>
        <location evidence="8">Cytoplasm</location>
    </subcellularLocation>
</comment>
<name>A0A5B9QGB9_9BACT</name>
<dbReference type="EMBL" id="CP042913">
    <property type="protein sequence ID" value="QEG33313.1"/>
    <property type="molecule type" value="Genomic_DNA"/>
</dbReference>
<dbReference type="CDD" id="cd00560">
    <property type="entry name" value="PanC"/>
    <property type="match status" value="1"/>
</dbReference>
<evidence type="ECO:0000313" key="10">
    <source>
        <dbReference type="Proteomes" id="UP000323917"/>
    </source>
</evidence>
<organism evidence="9 10">
    <name type="scientific">Bythopirellula goksoeyrii</name>
    <dbReference type="NCBI Taxonomy" id="1400387"/>
    <lineage>
        <taxon>Bacteria</taxon>
        <taxon>Pseudomonadati</taxon>
        <taxon>Planctomycetota</taxon>
        <taxon>Planctomycetia</taxon>
        <taxon>Pirellulales</taxon>
        <taxon>Lacipirellulaceae</taxon>
        <taxon>Bythopirellula</taxon>
    </lineage>
</organism>
<dbReference type="GO" id="GO:0004592">
    <property type="term" value="F:pantoate-beta-alanine ligase activity"/>
    <property type="evidence" value="ECO:0007669"/>
    <property type="project" value="UniProtKB-UniRule"/>
</dbReference>
<keyword evidence="5 8" id="KW-0547">Nucleotide-binding</keyword>
<evidence type="ECO:0000256" key="7">
    <source>
        <dbReference type="ARBA" id="ARBA00048258"/>
    </source>
</evidence>
<feature type="active site" description="Proton donor" evidence="8">
    <location>
        <position position="44"/>
    </location>
</feature>
<dbReference type="NCBIfam" id="TIGR00018">
    <property type="entry name" value="panC"/>
    <property type="match status" value="1"/>
</dbReference>
<keyword evidence="6 8" id="KW-0067">ATP-binding</keyword>
<dbReference type="InterPro" id="IPR042176">
    <property type="entry name" value="Pantoate_ligase_C"/>
</dbReference>
<dbReference type="UniPathway" id="UPA00028">
    <property type="reaction ID" value="UER00005"/>
</dbReference>
<sequence length="288" mass="31201">MGTESTNVRVLSTIAEVRSVVKAAQAAGETVGLVPTMGALHEGHLQLVDASQSECDQTLVSIFVNPTQFGPGEDGDRYPRTLQRDCELLAERGSPLVFAPTVAEVYQPGNDTFVEVGAVAKPYEGEIRPGHFRGVATVVLKLFNIIPANCAYFGRKDYQQALVVQQMVRDFNIPIEIVICPTIREPDGLAMSSRNAYLSPSERKQATAIYRSLKLAESLYRNGEADVDTLTKQMRGCLADSNITNVDYIAFVAAGTVHPVERITGPTVVALAARVGATRLIDNHTINP</sequence>
<keyword evidence="8" id="KW-0963">Cytoplasm</keyword>